<dbReference type="Proteomes" id="UP000184240">
    <property type="component" value="Unassembled WGS sequence"/>
</dbReference>
<feature type="chain" id="PRO_5012500156" evidence="9">
    <location>
        <begin position="20"/>
        <end position="468"/>
    </location>
</feature>
<accession>A0A1M5ZHJ6</accession>
<dbReference type="GO" id="GO:0015562">
    <property type="term" value="F:efflux transmembrane transporter activity"/>
    <property type="evidence" value="ECO:0007669"/>
    <property type="project" value="InterPro"/>
</dbReference>
<keyword evidence="9" id="KW-0732">Signal</keyword>
<protein>
    <submittedName>
        <fullName evidence="11">Outer membrane efflux protein</fullName>
    </submittedName>
</protein>
<keyword evidence="8" id="KW-0175">Coiled coil</keyword>
<dbReference type="InterPro" id="IPR003423">
    <property type="entry name" value="OMP_efflux"/>
</dbReference>
<dbReference type="GO" id="GO:0015288">
    <property type="term" value="F:porin activity"/>
    <property type="evidence" value="ECO:0007669"/>
    <property type="project" value="TreeGrafter"/>
</dbReference>
<sequence>MRKAIIILAFLCCVSGLQAQVDSLQVLSFSEYISLVKQNHPVAKQANLILETGDAKLLKARGGFDPKVEVDFDQKVFKETEYYDLLNATFKIPTWYGIDLKAQFEENEGYYLNPQKTVPENGLYTAGISASLGQGLWINERMATLKQAKVYQQQARADLDLAVNAILHDAAVAYFDWLQAYKKVLLYERSLENTIVRFRGIKQSALLGDIPLIDTTEAKISVQSRALSLKEVELEYVQKKLELANYLWLGNNIPVELQDDVFPQDDLAFVIDETLDITGFDLADFQINEHPKMRSLAYKVEGLEIEKRLKANKLLPVIDVNYNFISSEPENLDSFYTQNYKAGLHFKMPLFLRKERGDLELAKLKLQDTELDLTNLRLQLQNKIKAVNTELFTLQEQNAMAEELVTNYATMLNAEERKYQVGESSIFLINSRELKLIDSQLKQIELTYKLYKAKAKLFKTIANNPDNI</sequence>
<keyword evidence="7" id="KW-0998">Cell outer membrane</keyword>
<evidence type="ECO:0000313" key="10">
    <source>
        <dbReference type="EMBL" id="RXG27688.1"/>
    </source>
</evidence>
<dbReference type="Proteomes" id="UP000290037">
    <property type="component" value="Unassembled WGS sequence"/>
</dbReference>
<name>A0A1M5ZHJ6_9FLAO</name>
<dbReference type="Pfam" id="PF02321">
    <property type="entry name" value="OEP"/>
    <property type="match status" value="1"/>
</dbReference>
<evidence type="ECO:0000256" key="6">
    <source>
        <dbReference type="ARBA" id="ARBA00023136"/>
    </source>
</evidence>
<dbReference type="PANTHER" id="PTHR30026:SF20">
    <property type="entry name" value="OUTER MEMBRANE PROTEIN TOLC"/>
    <property type="match status" value="1"/>
</dbReference>
<evidence type="ECO:0000313" key="13">
    <source>
        <dbReference type="Proteomes" id="UP000290037"/>
    </source>
</evidence>
<reference evidence="10 13" key="3">
    <citation type="submission" date="2018-07" db="EMBL/GenBank/DDBJ databases">
        <title>Leeuwenhoekiella genomics.</title>
        <authorList>
            <person name="Tahon G."/>
            <person name="Willems A."/>
        </authorList>
    </citation>
    <scope>NUCLEOTIDE SEQUENCE [LARGE SCALE GENOMIC DNA]</scope>
    <source>
        <strain evidence="10 13">LMG 24856</strain>
    </source>
</reference>
<dbReference type="EMBL" id="QOVN01000006">
    <property type="protein sequence ID" value="RXG27688.1"/>
    <property type="molecule type" value="Genomic_DNA"/>
</dbReference>
<evidence type="ECO:0000256" key="2">
    <source>
        <dbReference type="ARBA" id="ARBA00007613"/>
    </source>
</evidence>
<dbReference type="GO" id="GO:0009279">
    <property type="term" value="C:cell outer membrane"/>
    <property type="evidence" value="ECO:0007669"/>
    <property type="project" value="UniProtKB-SubCell"/>
</dbReference>
<comment type="subcellular location">
    <subcellularLocation>
        <location evidence="1">Cell outer membrane</location>
    </subcellularLocation>
</comment>
<evidence type="ECO:0000256" key="8">
    <source>
        <dbReference type="SAM" id="Coils"/>
    </source>
</evidence>
<evidence type="ECO:0000256" key="1">
    <source>
        <dbReference type="ARBA" id="ARBA00004442"/>
    </source>
</evidence>
<feature type="coiled-coil region" evidence="8">
    <location>
        <begin position="359"/>
        <end position="397"/>
    </location>
</feature>
<organism evidence="11 12">
    <name type="scientific">Leeuwenhoekiella palythoae</name>
    <dbReference type="NCBI Taxonomy" id="573501"/>
    <lineage>
        <taxon>Bacteria</taxon>
        <taxon>Pseudomonadati</taxon>
        <taxon>Bacteroidota</taxon>
        <taxon>Flavobacteriia</taxon>
        <taxon>Flavobacteriales</taxon>
        <taxon>Flavobacteriaceae</taxon>
        <taxon>Leeuwenhoekiella</taxon>
    </lineage>
</organism>
<dbReference type="AlphaFoldDB" id="A0A1M5ZHJ6"/>
<reference evidence="11" key="1">
    <citation type="submission" date="2016-11" db="EMBL/GenBank/DDBJ databases">
        <authorList>
            <person name="Jaros S."/>
            <person name="Januszkiewicz K."/>
            <person name="Wedrychowicz H."/>
        </authorList>
    </citation>
    <scope>NUCLEOTIDE SEQUENCE [LARGE SCALE GENOMIC DNA]</scope>
    <source>
        <strain evidence="11">DSM 19859</strain>
    </source>
</reference>
<dbReference type="OrthoDB" id="581172at2"/>
<dbReference type="SUPFAM" id="SSF56954">
    <property type="entry name" value="Outer membrane efflux proteins (OEP)"/>
    <property type="match status" value="1"/>
</dbReference>
<gene>
    <name evidence="10" type="ORF">DSM01_2803</name>
    <name evidence="11" type="ORF">SAMN04487999_3051</name>
</gene>
<dbReference type="STRING" id="573501.SAMN04487999_3051"/>
<keyword evidence="13" id="KW-1185">Reference proteome</keyword>
<dbReference type="RefSeq" id="WP_072984504.1">
    <property type="nucleotide sequence ID" value="NZ_FQXT01000006.1"/>
</dbReference>
<evidence type="ECO:0000313" key="12">
    <source>
        <dbReference type="Proteomes" id="UP000184240"/>
    </source>
</evidence>
<dbReference type="Gene3D" id="1.20.1600.10">
    <property type="entry name" value="Outer membrane efflux proteins (OEP)"/>
    <property type="match status" value="1"/>
</dbReference>
<evidence type="ECO:0000256" key="5">
    <source>
        <dbReference type="ARBA" id="ARBA00022692"/>
    </source>
</evidence>
<evidence type="ECO:0000256" key="4">
    <source>
        <dbReference type="ARBA" id="ARBA00022452"/>
    </source>
</evidence>
<evidence type="ECO:0000256" key="7">
    <source>
        <dbReference type="ARBA" id="ARBA00023237"/>
    </source>
</evidence>
<keyword evidence="4" id="KW-1134">Transmembrane beta strand</keyword>
<comment type="similarity">
    <text evidence="2">Belongs to the outer membrane factor (OMF) (TC 1.B.17) family.</text>
</comment>
<evidence type="ECO:0000256" key="3">
    <source>
        <dbReference type="ARBA" id="ARBA00022448"/>
    </source>
</evidence>
<keyword evidence="3" id="KW-0813">Transport</keyword>
<dbReference type="PANTHER" id="PTHR30026">
    <property type="entry name" value="OUTER MEMBRANE PROTEIN TOLC"/>
    <property type="match status" value="1"/>
</dbReference>
<reference evidence="12" key="2">
    <citation type="submission" date="2016-11" db="EMBL/GenBank/DDBJ databases">
        <authorList>
            <person name="Varghese N."/>
            <person name="Submissions S."/>
        </authorList>
    </citation>
    <scope>NUCLEOTIDE SEQUENCE [LARGE SCALE GENOMIC DNA]</scope>
    <source>
        <strain evidence="12">DSM 19859</strain>
    </source>
</reference>
<evidence type="ECO:0000256" key="9">
    <source>
        <dbReference type="SAM" id="SignalP"/>
    </source>
</evidence>
<keyword evidence="6" id="KW-0472">Membrane</keyword>
<dbReference type="InterPro" id="IPR051906">
    <property type="entry name" value="TolC-like"/>
</dbReference>
<dbReference type="GO" id="GO:1990281">
    <property type="term" value="C:efflux pump complex"/>
    <property type="evidence" value="ECO:0007669"/>
    <property type="project" value="TreeGrafter"/>
</dbReference>
<proteinExistence type="inferred from homology"/>
<feature type="signal peptide" evidence="9">
    <location>
        <begin position="1"/>
        <end position="19"/>
    </location>
</feature>
<evidence type="ECO:0000313" key="11">
    <source>
        <dbReference type="EMBL" id="SHI23599.1"/>
    </source>
</evidence>
<keyword evidence="5" id="KW-0812">Transmembrane</keyword>
<dbReference type="EMBL" id="FQXT01000006">
    <property type="protein sequence ID" value="SHI23599.1"/>
    <property type="molecule type" value="Genomic_DNA"/>
</dbReference>